<evidence type="ECO:0000313" key="8">
    <source>
        <dbReference type="Proteomes" id="UP000572212"/>
    </source>
</evidence>
<protein>
    <submittedName>
        <fullName evidence="7">Cell division protein FtsW (Lipid II flippase)</fullName>
    </submittedName>
</protein>
<evidence type="ECO:0000256" key="4">
    <source>
        <dbReference type="ARBA" id="ARBA00022989"/>
    </source>
</evidence>
<name>A0A841RN38_9BACI</name>
<keyword evidence="4 6" id="KW-1133">Transmembrane helix</keyword>
<keyword evidence="7" id="KW-0132">Cell division</keyword>
<accession>A0A841RN38</accession>
<dbReference type="InterPro" id="IPR001182">
    <property type="entry name" value="FtsW/RodA"/>
</dbReference>
<keyword evidence="3" id="KW-0133">Cell shape</keyword>
<feature type="transmembrane region" description="Helical" evidence="6">
    <location>
        <begin position="150"/>
        <end position="167"/>
    </location>
</feature>
<dbReference type="GO" id="GO:0008360">
    <property type="term" value="P:regulation of cell shape"/>
    <property type="evidence" value="ECO:0007669"/>
    <property type="project" value="UniProtKB-KW"/>
</dbReference>
<dbReference type="Proteomes" id="UP000572212">
    <property type="component" value="Unassembled WGS sequence"/>
</dbReference>
<sequence>MPNQLQRGKIDYTLIFIILLLAVISVFTLYTLDPYLKQIYPNTTYYIQQIIWYIGGSILIGIIMLVDYDKLRLVSWLFYGVGVLMLLMLYFHFPPGIAKEVNGAWGWFEFPVLGTLQPAEFMKVFLVIFLAHLMVTHNEKYPEHVLKTDLLLLAKIGLTSAIPIFFLIEQPDLGGVLVLIAITASMILVSGIKWRIILFIFGVSAGAILSVIGIYLAFPEQMGAFLQDAGLQHVQDRFQGWLSTDEYRQSGAYQLVRAMLAIGSGQLSGKGIGNFEMAFRIPEYHTDMIFTAIAEQFGFIGSSIVITIYFLLIYRLIFIAIKSKDPFGSYIITGLIGMFTFQVFQNIGMSIKLLPITGLPLPFISYGGSSTLTYMIAIGLVLNIYYRIKTYMFDES</sequence>
<feature type="transmembrane region" description="Helical" evidence="6">
    <location>
        <begin position="363"/>
        <end position="386"/>
    </location>
</feature>
<proteinExistence type="predicted"/>
<evidence type="ECO:0000256" key="2">
    <source>
        <dbReference type="ARBA" id="ARBA00022692"/>
    </source>
</evidence>
<evidence type="ECO:0000256" key="3">
    <source>
        <dbReference type="ARBA" id="ARBA00022960"/>
    </source>
</evidence>
<organism evidence="7 8">
    <name type="scientific">Gracilibacillus halotolerans</name>
    <dbReference type="NCBI Taxonomy" id="74386"/>
    <lineage>
        <taxon>Bacteria</taxon>
        <taxon>Bacillati</taxon>
        <taxon>Bacillota</taxon>
        <taxon>Bacilli</taxon>
        <taxon>Bacillales</taxon>
        <taxon>Bacillaceae</taxon>
        <taxon>Gracilibacillus</taxon>
    </lineage>
</organism>
<gene>
    <name evidence="7" type="ORF">GGQ92_001371</name>
</gene>
<feature type="transmembrane region" description="Helical" evidence="6">
    <location>
        <begin position="73"/>
        <end position="93"/>
    </location>
</feature>
<reference evidence="7 8" key="1">
    <citation type="submission" date="2020-08" db="EMBL/GenBank/DDBJ databases">
        <title>Genomic Encyclopedia of Type Strains, Phase IV (KMG-IV): sequencing the most valuable type-strain genomes for metagenomic binning, comparative biology and taxonomic classification.</title>
        <authorList>
            <person name="Goeker M."/>
        </authorList>
    </citation>
    <scope>NUCLEOTIDE SEQUENCE [LARGE SCALE GENOMIC DNA]</scope>
    <source>
        <strain evidence="7 8">DSM 11805</strain>
    </source>
</reference>
<dbReference type="GO" id="GO:0032153">
    <property type="term" value="C:cell division site"/>
    <property type="evidence" value="ECO:0007669"/>
    <property type="project" value="TreeGrafter"/>
</dbReference>
<dbReference type="PANTHER" id="PTHR30474:SF1">
    <property type="entry name" value="PEPTIDOGLYCAN GLYCOSYLTRANSFERASE MRDB"/>
    <property type="match status" value="1"/>
</dbReference>
<comment type="subcellular location">
    <subcellularLocation>
        <location evidence="1">Membrane</location>
        <topology evidence="1">Multi-pass membrane protein</topology>
    </subcellularLocation>
</comment>
<evidence type="ECO:0000313" key="7">
    <source>
        <dbReference type="EMBL" id="MBB6512585.1"/>
    </source>
</evidence>
<dbReference type="EMBL" id="JACHON010000004">
    <property type="protein sequence ID" value="MBB6512585.1"/>
    <property type="molecule type" value="Genomic_DNA"/>
</dbReference>
<comment type="caution">
    <text evidence="7">The sequence shown here is derived from an EMBL/GenBank/DDBJ whole genome shotgun (WGS) entry which is preliminary data.</text>
</comment>
<dbReference type="RefSeq" id="WP_184246083.1">
    <property type="nucleotide sequence ID" value="NZ_BAAACU010000028.1"/>
</dbReference>
<dbReference type="AlphaFoldDB" id="A0A841RN38"/>
<feature type="transmembrane region" description="Helical" evidence="6">
    <location>
        <begin position="330"/>
        <end position="351"/>
    </location>
</feature>
<keyword evidence="5 6" id="KW-0472">Membrane</keyword>
<keyword evidence="7" id="KW-0131">Cell cycle</keyword>
<keyword evidence="8" id="KW-1185">Reference proteome</keyword>
<feature type="transmembrane region" description="Helical" evidence="6">
    <location>
        <begin position="50"/>
        <end position="66"/>
    </location>
</feature>
<evidence type="ECO:0000256" key="5">
    <source>
        <dbReference type="ARBA" id="ARBA00023136"/>
    </source>
</evidence>
<evidence type="ECO:0000256" key="1">
    <source>
        <dbReference type="ARBA" id="ARBA00004141"/>
    </source>
</evidence>
<dbReference type="Pfam" id="PF01098">
    <property type="entry name" value="FTSW_RODA_SPOVE"/>
    <property type="match status" value="1"/>
</dbReference>
<evidence type="ECO:0000256" key="6">
    <source>
        <dbReference type="SAM" id="Phobius"/>
    </source>
</evidence>
<keyword evidence="2 6" id="KW-0812">Transmembrane</keyword>
<feature type="transmembrane region" description="Helical" evidence="6">
    <location>
        <begin position="173"/>
        <end position="189"/>
    </location>
</feature>
<dbReference type="GO" id="GO:0015648">
    <property type="term" value="F:lipid-linked peptidoglycan transporter activity"/>
    <property type="evidence" value="ECO:0007669"/>
    <property type="project" value="TreeGrafter"/>
</dbReference>
<feature type="transmembrane region" description="Helical" evidence="6">
    <location>
        <begin position="12"/>
        <end position="30"/>
    </location>
</feature>
<feature type="transmembrane region" description="Helical" evidence="6">
    <location>
        <begin position="297"/>
        <end position="318"/>
    </location>
</feature>
<dbReference type="PANTHER" id="PTHR30474">
    <property type="entry name" value="CELL CYCLE PROTEIN"/>
    <property type="match status" value="1"/>
</dbReference>
<dbReference type="GO" id="GO:0005886">
    <property type="term" value="C:plasma membrane"/>
    <property type="evidence" value="ECO:0007669"/>
    <property type="project" value="TreeGrafter"/>
</dbReference>
<dbReference type="GO" id="GO:0051301">
    <property type="term" value="P:cell division"/>
    <property type="evidence" value="ECO:0007669"/>
    <property type="project" value="UniProtKB-KW"/>
</dbReference>
<feature type="transmembrane region" description="Helical" evidence="6">
    <location>
        <begin position="196"/>
        <end position="218"/>
    </location>
</feature>